<gene>
    <name evidence="10" type="ORF">SAMN02745138_01682</name>
</gene>
<evidence type="ECO:0000259" key="8">
    <source>
        <dbReference type="Pfam" id="PF02687"/>
    </source>
</evidence>
<evidence type="ECO:0000256" key="1">
    <source>
        <dbReference type="ARBA" id="ARBA00004651"/>
    </source>
</evidence>
<evidence type="ECO:0000313" key="10">
    <source>
        <dbReference type="EMBL" id="SHK41312.1"/>
    </source>
</evidence>
<dbReference type="InterPro" id="IPR003838">
    <property type="entry name" value="ABC3_permease_C"/>
</dbReference>
<feature type="transmembrane region" description="Helical" evidence="7">
    <location>
        <begin position="746"/>
        <end position="767"/>
    </location>
</feature>
<dbReference type="GO" id="GO:0044874">
    <property type="term" value="P:lipoprotein localization to outer membrane"/>
    <property type="evidence" value="ECO:0007669"/>
    <property type="project" value="TreeGrafter"/>
</dbReference>
<dbReference type="PANTHER" id="PTHR30489">
    <property type="entry name" value="LIPOPROTEIN-RELEASING SYSTEM TRANSMEMBRANE PROTEIN LOLE"/>
    <property type="match status" value="1"/>
</dbReference>
<evidence type="ECO:0000256" key="7">
    <source>
        <dbReference type="SAM" id="Phobius"/>
    </source>
</evidence>
<organism evidence="10 11">
    <name type="scientific">Anaerotignum lactatifermentans DSM 14214</name>
    <dbReference type="NCBI Taxonomy" id="1121323"/>
    <lineage>
        <taxon>Bacteria</taxon>
        <taxon>Bacillati</taxon>
        <taxon>Bacillota</taxon>
        <taxon>Clostridia</taxon>
        <taxon>Lachnospirales</taxon>
        <taxon>Anaerotignaceae</taxon>
        <taxon>Anaerotignum</taxon>
    </lineage>
</organism>
<dbReference type="OrthoDB" id="9793166at2"/>
<feature type="transmembrane region" description="Helical" evidence="7">
    <location>
        <begin position="656"/>
        <end position="683"/>
    </location>
</feature>
<keyword evidence="3" id="KW-1003">Cell membrane</keyword>
<feature type="domain" description="ABC3 transporter permease C-terminal" evidence="8">
    <location>
        <begin position="661"/>
        <end position="778"/>
    </location>
</feature>
<accession>A0A1M6S944</accession>
<dbReference type="GO" id="GO:0098797">
    <property type="term" value="C:plasma membrane protein complex"/>
    <property type="evidence" value="ECO:0007669"/>
    <property type="project" value="TreeGrafter"/>
</dbReference>
<feature type="transmembrane region" description="Helical" evidence="7">
    <location>
        <begin position="316"/>
        <end position="343"/>
    </location>
</feature>
<dbReference type="Proteomes" id="UP000183975">
    <property type="component" value="Unassembled WGS sequence"/>
</dbReference>
<feature type="transmembrane region" description="Helical" evidence="7">
    <location>
        <begin position="258"/>
        <end position="278"/>
    </location>
</feature>
<evidence type="ECO:0000259" key="9">
    <source>
        <dbReference type="Pfam" id="PF12704"/>
    </source>
</evidence>
<evidence type="ECO:0000256" key="3">
    <source>
        <dbReference type="ARBA" id="ARBA00022475"/>
    </source>
</evidence>
<dbReference type="InterPro" id="IPR025857">
    <property type="entry name" value="MacB_PCD"/>
</dbReference>
<feature type="transmembrane region" description="Helical" evidence="7">
    <location>
        <begin position="704"/>
        <end position="726"/>
    </location>
</feature>
<feature type="transmembrane region" description="Helical" evidence="7">
    <location>
        <begin position="355"/>
        <end position="375"/>
    </location>
</feature>
<sequence>MKHYLELVPISARVHRKQNRMSIFCIILAVFLVTTIFGMADMFIRSQILQAQIDGGNFHIGIKDITDEEATLISRRPDIQAAARYGVLNFRGDEGYTFEGKNAVIVGCDEEYMTKLMVDIIEEGNFPQNNQQVMITLNAKEYLGLQIGDTVAINTPDGTELHYEISGFCNDASKTMSEDSYGFFMTTSAFREIYPTEMSDELADYNSILCVQFSDLKNIQNTINNLKEKCHLSDEQVSENTKLLGLLGQSSNSFMVQIYMSAIILFLLVMFAGIIMIASSLNSNVMQRTEFFGLIRCIGATPKQVMKLVNKEALSWCRFAIPVGVAMGIVVVWVLCAVLRVLSPEYFGAIPTFSFSLPSIVAGIVIGLLTVLLAAHSPAKKAAKVSPLMAVSGNAFNLRPVRKAVNTKIFKVETSLGIYHAISSKKNFILMVLSFSISIVLFLSFVVAIAFTNHTLTPLRPWTADISIISPQNTCSIDNSILEKLEKNPIVNAAYGRMFSYDVPTTVNDDSVTLDIISYEQKQFDWAKDYLLQGSIKVVQNEVNTGLIVYSPENNIEVGDTVNCRIGEKSTEIQIVGILSDCPFNTTSNGILICSENTFQKITGQNEYTVIDIQLDKNATDTDVNALHQMIGNDFTFSDERMGNESTRGIYYCMCLFLYGFLVVVVLITIFNIINSIALSVAARTKQYGAFRAIGVSTKQLAKMVIAEAATYTVMGTVVGSIFGLAFHKLLFGMMITYNWGDTWNIPWNELGIIAAIMFFSIIVAVYRPVKRLRKMSIVENISAQ</sequence>
<dbReference type="EMBL" id="FRAH01000026">
    <property type="protein sequence ID" value="SHK41312.1"/>
    <property type="molecule type" value="Genomic_DNA"/>
</dbReference>
<evidence type="ECO:0000313" key="11">
    <source>
        <dbReference type="Proteomes" id="UP000183975"/>
    </source>
</evidence>
<proteinExistence type="inferred from homology"/>
<feature type="transmembrane region" description="Helical" evidence="7">
    <location>
        <begin position="21"/>
        <end position="40"/>
    </location>
</feature>
<protein>
    <submittedName>
        <fullName evidence="10">Putative ABC transport system permease protein</fullName>
    </submittedName>
</protein>
<evidence type="ECO:0000256" key="2">
    <source>
        <dbReference type="ARBA" id="ARBA00005236"/>
    </source>
</evidence>
<keyword evidence="5 7" id="KW-1133">Transmembrane helix</keyword>
<evidence type="ECO:0000256" key="4">
    <source>
        <dbReference type="ARBA" id="ARBA00022692"/>
    </source>
</evidence>
<reference evidence="10 11" key="1">
    <citation type="submission" date="2016-11" db="EMBL/GenBank/DDBJ databases">
        <authorList>
            <person name="Jaros S."/>
            <person name="Januszkiewicz K."/>
            <person name="Wedrychowicz H."/>
        </authorList>
    </citation>
    <scope>NUCLEOTIDE SEQUENCE [LARGE SCALE GENOMIC DNA]</scope>
    <source>
        <strain evidence="10 11">DSM 14214</strain>
    </source>
</reference>
<dbReference type="PANTHER" id="PTHR30489:SF0">
    <property type="entry name" value="LIPOPROTEIN-RELEASING SYSTEM TRANSMEMBRANE PROTEIN LOLE"/>
    <property type="match status" value="1"/>
</dbReference>
<evidence type="ECO:0000256" key="5">
    <source>
        <dbReference type="ARBA" id="ARBA00022989"/>
    </source>
</evidence>
<dbReference type="RefSeq" id="WP_072850851.1">
    <property type="nucleotide sequence ID" value="NZ_FRAH01000026.1"/>
</dbReference>
<feature type="domain" description="ABC3 transporter permease C-terminal" evidence="8">
    <location>
        <begin position="263"/>
        <end position="387"/>
    </location>
</feature>
<comment type="subcellular location">
    <subcellularLocation>
        <location evidence="1">Cell membrane</location>
        <topology evidence="1">Multi-pass membrane protein</topology>
    </subcellularLocation>
</comment>
<feature type="domain" description="MacB-like periplasmic core" evidence="9">
    <location>
        <begin position="22"/>
        <end position="194"/>
    </location>
</feature>
<evidence type="ECO:0000256" key="6">
    <source>
        <dbReference type="ARBA" id="ARBA00023136"/>
    </source>
</evidence>
<keyword evidence="11" id="KW-1185">Reference proteome</keyword>
<feature type="transmembrane region" description="Helical" evidence="7">
    <location>
        <begin position="428"/>
        <end position="451"/>
    </location>
</feature>
<dbReference type="AlphaFoldDB" id="A0A1M6S944"/>
<comment type="similarity">
    <text evidence="2">Belongs to the ABC-4 integral membrane protein family. LolC/E subfamily.</text>
</comment>
<dbReference type="Pfam" id="PF12704">
    <property type="entry name" value="MacB_PCD"/>
    <property type="match status" value="1"/>
</dbReference>
<name>A0A1M6S944_9FIRM</name>
<dbReference type="InterPro" id="IPR051447">
    <property type="entry name" value="Lipoprotein-release_system"/>
</dbReference>
<keyword evidence="6 7" id="KW-0472">Membrane</keyword>
<dbReference type="Pfam" id="PF02687">
    <property type="entry name" value="FtsX"/>
    <property type="match status" value="2"/>
</dbReference>
<keyword evidence="4 7" id="KW-0812">Transmembrane</keyword>